<dbReference type="Pfam" id="PF13714">
    <property type="entry name" value="PEP_mutase"/>
    <property type="match status" value="1"/>
</dbReference>
<dbReference type="CDD" id="cd00377">
    <property type="entry name" value="ICL_PEPM"/>
    <property type="match status" value="1"/>
</dbReference>
<dbReference type="Proteomes" id="UP000681075">
    <property type="component" value="Unassembled WGS sequence"/>
</dbReference>
<sequence length="286" mass="30401">MTMKPGTRLRAALLHPDIVVAPGVFDAMSALLATRAGFEALFLSGSAVSYAQLARPDLGLVTMDELATIATHICERVDTPLMVDIDQGFGSVANVQRAVHAFERAGCAGVQIEDQIAVKPAATLQARPVVSLSDMLGKLRAAQDARRDKDFLISARTDAQPFDEAFKRAVAFAEAGADMIFVECVRERADAERLAKAIGARVPLVSNFLEGRPHFARDAADLQAMGFHIALYPGVGIGSAVAAMESSFAKLAANGSNANLVRADAATINQLVETERFVRDATKYAG</sequence>
<dbReference type="Gene3D" id="3.20.20.60">
    <property type="entry name" value="Phosphoenolpyruvate-binding domains"/>
    <property type="match status" value="1"/>
</dbReference>
<dbReference type="PANTHER" id="PTHR42905:SF5">
    <property type="entry name" value="CARBOXYVINYL-CARBOXYPHOSPHONATE PHOSPHORYLMUTASE, CHLOROPLASTIC"/>
    <property type="match status" value="1"/>
</dbReference>
<protein>
    <submittedName>
        <fullName evidence="1">Isocitrate lyase family enzyme</fullName>
    </submittedName>
</protein>
<keyword evidence="1" id="KW-0456">Lyase</keyword>
<reference evidence="1" key="1">
    <citation type="submission" date="2021-02" db="EMBL/GenBank/DDBJ databases">
        <title>Genome sequence of Rhodospirillales sp. strain TMPK1 isolated from soil.</title>
        <authorList>
            <person name="Nakai R."/>
            <person name="Kusada H."/>
            <person name="Tamaki H."/>
        </authorList>
    </citation>
    <scope>NUCLEOTIDE SEQUENCE</scope>
    <source>
        <strain evidence="1">TMPK1</strain>
    </source>
</reference>
<evidence type="ECO:0000313" key="1">
    <source>
        <dbReference type="EMBL" id="GIL38994.1"/>
    </source>
</evidence>
<dbReference type="AlphaFoldDB" id="A0A8S8X8J6"/>
<dbReference type="InterPro" id="IPR039556">
    <property type="entry name" value="ICL/PEPM"/>
</dbReference>
<name>A0A8S8X8J6_9PROT</name>
<accession>A0A8S8X8J6</accession>
<dbReference type="EMBL" id="BOPV01000001">
    <property type="protein sequence ID" value="GIL38994.1"/>
    <property type="molecule type" value="Genomic_DNA"/>
</dbReference>
<organism evidence="1 2">
    <name type="scientific">Roseiterribacter gracilis</name>
    <dbReference type="NCBI Taxonomy" id="2812848"/>
    <lineage>
        <taxon>Bacteria</taxon>
        <taxon>Pseudomonadati</taxon>
        <taxon>Pseudomonadota</taxon>
        <taxon>Alphaproteobacteria</taxon>
        <taxon>Rhodospirillales</taxon>
        <taxon>Roseiterribacteraceae</taxon>
        <taxon>Roseiterribacter</taxon>
    </lineage>
</organism>
<proteinExistence type="predicted"/>
<comment type="caution">
    <text evidence="1">The sequence shown here is derived from an EMBL/GenBank/DDBJ whole genome shotgun (WGS) entry which is preliminary data.</text>
</comment>
<keyword evidence="2" id="KW-1185">Reference proteome</keyword>
<evidence type="ECO:0000313" key="2">
    <source>
        <dbReference type="Proteomes" id="UP000681075"/>
    </source>
</evidence>
<dbReference type="InterPro" id="IPR015813">
    <property type="entry name" value="Pyrv/PenolPyrv_kinase-like_dom"/>
</dbReference>
<dbReference type="SUPFAM" id="SSF51621">
    <property type="entry name" value="Phosphoenolpyruvate/pyruvate domain"/>
    <property type="match status" value="1"/>
</dbReference>
<gene>
    <name evidence="1" type="ORF">TMPK1_12310</name>
</gene>
<dbReference type="PANTHER" id="PTHR42905">
    <property type="entry name" value="PHOSPHOENOLPYRUVATE CARBOXYLASE"/>
    <property type="match status" value="1"/>
</dbReference>
<dbReference type="GO" id="GO:0016833">
    <property type="term" value="F:oxo-acid-lyase activity"/>
    <property type="evidence" value="ECO:0007669"/>
    <property type="project" value="UniProtKB-ARBA"/>
</dbReference>
<dbReference type="InterPro" id="IPR040442">
    <property type="entry name" value="Pyrv_kinase-like_dom_sf"/>
</dbReference>